<feature type="domain" description="Adenosine deaminase" evidence="8">
    <location>
        <begin position="252"/>
        <end position="464"/>
    </location>
</feature>
<protein>
    <recommendedName>
        <fullName evidence="3">adenosine deaminase</fullName>
        <ecNumber evidence="3">3.5.4.4</ecNumber>
    </recommendedName>
</protein>
<keyword evidence="5" id="KW-0378">Hydrolase</keyword>
<dbReference type="InterPro" id="IPR032466">
    <property type="entry name" value="Metal_Hydrolase"/>
</dbReference>
<dbReference type="EMBL" id="JBHSWI010000001">
    <property type="protein sequence ID" value="MFC6645577.1"/>
    <property type="molecule type" value="Genomic_DNA"/>
</dbReference>
<evidence type="ECO:0000256" key="2">
    <source>
        <dbReference type="ARBA" id="ARBA00006676"/>
    </source>
</evidence>
<evidence type="ECO:0000259" key="8">
    <source>
        <dbReference type="Pfam" id="PF00962"/>
    </source>
</evidence>
<keyword evidence="7" id="KW-0732">Signal</keyword>
<comment type="caution">
    <text evidence="9">The sequence shown here is derived from an EMBL/GenBank/DDBJ whole genome shotgun (WGS) entry which is preliminary data.</text>
</comment>
<dbReference type="PANTHER" id="PTHR11409">
    <property type="entry name" value="ADENOSINE DEAMINASE"/>
    <property type="match status" value="1"/>
</dbReference>
<dbReference type="InterPro" id="IPR001365">
    <property type="entry name" value="A_deaminase_dom"/>
</dbReference>
<feature type="chain" id="PRO_5045810901" description="adenosine deaminase" evidence="7">
    <location>
        <begin position="18"/>
        <end position="528"/>
    </location>
</feature>
<dbReference type="EC" id="3.5.4.4" evidence="3"/>
<gene>
    <name evidence="9" type="ORF">ACFQBQ_08275</name>
</gene>
<dbReference type="InterPro" id="IPR006330">
    <property type="entry name" value="Ado/ade_deaminase"/>
</dbReference>
<name>A0ABW1ZAK9_9BACT</name>
<sequence>MAALSIALSSSAASAQAATPGEVRAQHALDAAKKMGSPELYALLKNFPKGADLHMHLSGAVYAETFIAEAAKQHLCIASVSAGTPAVPTGQGAVQFVTPSGKECDAGQVPSGEIFKHQALYDALVDSLSMRAFVPTQGINGHDQFFATFGRFNALQGFEGEWLDEVATRAAAQNEQYLEIMNTPPFGGAIGIARRIGWPIGSEQSISRDMLAKLRDAMLAAGLRDEVATDRKALDTMEQQRNSIERCGTPAAGPGCAVKTKYLYQILRGFSPEQVFAQTLLGFESASADPRFVGLNFVMPEDGYLSMRDYHLQMQMLDYLHTVYPKVRVTLHGGEVAPGLVPPDGMTFHIREAIDLGHALRIGHGVDVLYEKDPDALLKQMAAQHISLELNLTSNDVILGVKGKDHPIAAYRAAHVPYSLCTDDEGVSRIDLTHEYVKGVQEQNLEYADLKQSARTSLEHSFLAGPSLYIEQDHYAHKVAACSASITAASKPSPACEAFLATSEKAREQWELERRLAEFEAHAGAVKH</sequence>
<evidence type="ECO:0000313" key="9">
    <source>
        <dbReference type="EMBL" id="MFC6645577.1"/>
    </source>
</evidence>
<evidence type="ECO:0000256" key="3">
    <source>
        <dbReference type="ARBA" id="ARBA00012784"/>
    </source>
</evidence>
<dbReference type="Gene3D" id="3.20.20.140">
    <property type="entry name" value="Metal-dependent hydrolases"/>
    <property type="match status" value="1"/>
</dbReference>
<keyword evidence="10" id="KW-1185">Reference proteome</keyword>
<organism evidence="9 10">
    <name type="scientific">Granulicella cerasi</name>
    <dbReference type="NCBI Taxonomy" id="741063"/>
    <lineage>
        <taxon>Bacteria</taxon>
        <taxon>Pseudomonadati</taxon>
        <taxon>Acidobacteriota</taxon>
        <taxon>Terriglobia</taxon>
        <taxon>Terriglobales</taxon>
        <taxon>Acidobacteriaceae</taxon>
        <taxon>Granulicella</taxon>
    </lineage>
</organism>
<keyword evidence="4" id="KW-0479">Metal-binding</keyword>
<dbReference type="SUPFAM" id="SSF51556">
    <property type="entry name" value="Metallo-dependent hydrolases"/>
    <property type="match status" value="1"/>
</dbReference>
<proteinExistence type="inferred from homology"/>
<reference evidence="10" key="1">
    <citation type="journal article" date="2019" name="Int. J. Syst. Evol. Microbiol.">
        <title>The Global Catalogue of Microorganisms (GCM) 10K type strain sequencing project: providing services to taxonomists for standard genome sequencing and annotation.</title>
        <authorList>
            <consortium name="The Broad Institute Genomics Platform"/>
            <consortium name="The Broad Institute Genome Sequencing Center for Infectious Disease"/>
            <person name="Wu L."/>
            <person name="Ma J."/>
        </authorList>
    </citation>
    <scope>NUCLEOTIDE SEQUENCE [LARGE SCALE GENOMIC DNA]</scope>
    <source>
        <strain evidence="10">CGMCC 1.16026</strain>
    </source>
</reference>
<keyword evidence="6" id="KW-0862">Zinc</keyword>
<feature type="signal peptide" evidence="7">
    <location>
        <begin position="1"/>
        <end position="17"/>
    </location>
</feature>
<dbReference type="Proteomes" id="UP001596391">
    <property type="component" value="Unassembled WGS sequence"/>
</dbReference>
<dbReference type="Pfam" id="PF00962">
    <property type="entry name" value="A_deaminase"/>
    <property type="match status" value="1"/>
</dbReference>
<evidence type="ECO:0000256" key="5">
    <source>
        <dbReference type="ARBA" id="ARBA00022801"/>
    </source>
</evidence>
<comment type="similarity">
    <text evidence="2">Belongs to the metallo-dependent hydrolases superfamily. Adenosine and AMP deaminases family.</text>
</comment>
<evidence type="ECO:0000256" key="6">
    <source>
        <dbReference type="ARBA" id="ARBA00022833"/>
    </source>
</evidence>
<evidence type="ECO:0000256" key="1">
    <source>
        <dbReference type="ARBA" id="ARBA00001947"/>
    </source>
</evidence>
<accession>A0ABW1ZAK9</accession>
<evidence type="ECO:0000313" key="10">
    <source>
        <dbReference type="Proteomes" id="UP001596391"/>
    </source>
</evidence>
<dbReference type="RefSeq" id="WP_263371938.1">
    <property type="nucleotide sequence ID" value="NZ_JAGSYD010000003.1"/>
</dbReference>
<evidence type="ECO:0000256" key="4">
    <source>
        <dbReference type="ARBA" id="ARBA00022723"/>
    </source>
</evidence>
<dbReference type="PANTHER" id="PTHR11409:SF43">
    <property type="entry name" value="ADENOSINE DEAMINASE"/>
    <property type="match status" value="1"/>
</dbReference>
<evidence type="ECO:0000256" key="7">
    <source>
        <dbReference type="SAM" id="SignalP"/>
    </source>
</evidence>
<comment type="cofactor">
    <cofactor evidence="1">
        <name>Zn(2+)</name>
        <dbReference type="ChEBI" id="CHEBI:29105"/>
    </cofactor>
</comment>